<dbReference type="SUPFAM" id="SSF64268">
    <property type="entry name" value="PX domain"/>
    <property type="match status" value="1"/>
</dbReference>
<evidence type="ECO:0000313" key="3">
    <source>
        <dbReference type="Proteomes" id="UP000001744"/>
    </source>
</evidence>
<dbReference type="Proteomes" id="UP000001744">
    <property type="component" value="Unassembled WGS sequence"/>
</dbReference>
<dbReference type="Pfam" id="PF12828">
    <property type="entry name" value="PXB"/>
    <property type="match status" value="1"/>
</dbReference>
<dbReference type="eggNOG" id="KOG2273">
    <property type="taxonomic scope" value="Eukaryota"/>
</dbReference>
<dbReference type="InterPro" id="IPR024554">
    <property type="entry name" value="LEC1-like_C"/>
</dbReference>
<dbReference type="Pfam" id="PF12825">
    <property type="entry name" value="DUF3818"/>
    <property type="match status" value="1"/>
</dbReference>
<dbReference type="STRING" id="402676.B6K2M5"/>
<dbReference type="InterPro" id="IPR036871">
    <property type="entry name" value="PX_dom_sf"/>
</dbReference>
<dbReference type="InterPro" id="IPR047168">
    <property type="entry name" value="LEC1-like"/>
</dbReference>
<dbReference type="OrthoDB" id="2117459at2759"/>
<dbReference type="GO" id="GO:0035091">
    <property type="term" value="F:phosphatidylinositol binding"/>
    <property type="evidence" value="ECO:0000318"/>
    <property type="project" value="GO_Central"/>
</dbReference>
<gene>
    <name evidence="2" type="ORF">SJAG_02492</name>
</gene>
<dbReference type="CDD" id="cd06869">
    <property type="entry name" value="PX_UP2_fungi"/>
    <property type="match status" value="1"/>
</dbReference>
<dbReference type="PANTHER" id="PTHR47185:SF1">
    <property type="entry name" value="PX DOMAIN-CONTAINING PROTEIN YPR097W"/>
    <property type="match status" value="1"/>
</dbReference>
<reference evidence="2 3" key="1">
    <citation type="journal article" date="2011" name="Science">
        <title>Comparative functional genomics of the fission yeasts.</title>
        <authorList>
            <person name="Rhind N."/>
            <person name="Chen Z."/>
            <person name="Yassour M."/>
            <person name="Thompson D.A."/>
            <person name="Haas B.J."/>
            <person name="Habib N."/>
            <person name="Wapinski I."/>
            <person name="Roy S."/>
            <person name="Lin M.F."/>
            <person name="Heiman D.I."/>
            <person name="Young S.K."/>
            <person name="Furuya K."/>
            <person name="Guo Y."/>
            <person name="Pidoux A."/>
            <person name="Chen H.M."/>
            <person name="Robbertse B."/>
            <person name="Goldberg J.M."/>
            <person name="Aoki K."/>
            <person name="Bayne E.H."/>
            <person name="Berlin A.M."/>
            <person name="Desjardins C.A."/>
            <person name="Dobbs E."/>
            <person name="Dukaj L."/>
            <person name="Fan L."/>
            <person name="FitzGerald M.G."/>
            <person name="French C."/>
            <person name="Gujja S."/>
            <person name="Hansen K."/>
            <person name="Keifenheim D."/>
            <person name="Levin J.Z."/>
            <person name="Mosher R.A."/>
            <person name="Mueller C.A."/>
            <person name="Pfiffner J."/>
            <person name="Priest M."/>
            <person name="Russ C."/>
            <person name="Smialowska A."/>
            <person name="Swoboda P."/>
            <person name="Sykes S.M."/>
            <person name="Vaughn M."/>
            <person name="Vengrova S."/>
            <person name="Yoder R."/>
            <person name="Zeng Q."/>
            <person name="Allshire R."/>
            <person name="Baulcombe D."/>
            <person name="Birren B.W."/>
            <person name="Brown W."/>
            <person name="Ekwall K."/>
            <person name="Kellis M."/>
            <person name="Leatherwood J."/>
            <person name="Levin H."/>
            <person name="Margalit H."/>
            <person name="Martienssen R."/>
            <person name="Nieduszynski C.A."/>
            <person name="Spatafora J.W."/>
            <person name="Friedman N."/>
            <person name="Dalgaard J.Z."/>
            <person name="Baumann P."/>
            <person name="Niki H."/>
            <person name="Regev A."/>
            <person name="Nusbaum C."/>
        </authorList>
    </citation>
    <scope>NUCLEOTIDE SEQUENCE [LARGE SCALE GENOMIC DNA]</scope>
    <source>
        <strain evidence="3">yFS275 / FY16936</strain>
    </source>
</reference>
<dbReference type="InterPro" id="IPR024555">
    <property type="entry name" value="PX-associated"/>
</dbReference>
<feature type="domain" description="PX" evidence="1">
    <location>
        <begin position="165"/>
        <end position="311"/>
    </location>
</feature>
<dbReference type="AlphaFoldDB" id="B6K2M5"/>
<dbReference type="EMBL" id="KE651166">
    <property type="protein sequence ID" value="EEB07406.1"/>
    <property type="molecule type" value="Genomic_DNA"/>
</dbReference>
<evidence type="ECO:0000313" key="2">
    <source>
        <dbReference type="EMBL" id="EEB07406.1"/>
    </source>
</evidence>
<sequence>MLDAKEYHYLKKELISLQVEREFSILSNPDNLAHLGLPFKLPDGSFLRYEESETPVIRFIFRRFALTFPFLDSSTQVEFWNENVRSFLVAVAEAQKSFVSDAENSSKLRRLKLKLVRVFVLLISSAIHLVEREEMMDVSEEEKTLMAHFESLSLNANLYDSQPIRADVLGVRVNEPAGILRKRTFEYMIRVQTKTEVYYIAHRYSAFEQLRRALLKRFPKLHVPTLAKQDTLSFVVHYSPTRISTDSGADAFLFHSEGAIEGDYDEVVDKTLHRERTRYFLRTFMHLVLSKTEFLESDCLQMFLLKNMTEPNDEEILDMRIREQLDRVREQEQFQFKKAANERMHELEGHMRNFKQNMIEHGGFSALFSELKEKDSIEELSPPLQKTINWAKVCLASTIYMTFFGKEKSLDTFSRIKRMHSIIPYTILKGVMRLSNPVAMMKHVLDVFLAQPFNKRSLFQRLIGIGLQDDIRLLEKLVGKYEASIKNVEICNRVSNFVEAPESYADVDVGMPDTAKLLLQVMTSEQHEPVLSPESLDEILQGYECWKMSIESDSYPADGEYLERAKRYGYTMKLLKLSMQLSGKQSMVKLLFEGVTGTLMRDVVVIFYKPLMRVYKAASVYQSVDDFSAFMDDMLGLVEKTQNSFEMNPNAVVKKFIDLVSRHEQSFFDFVHKIYTHDDGLFIDLTKWIETVLYFLKKDSTRNIEMNTVLETLEPEDMVTLKQELTDLLDWNHRTKVANLIKVQCRYGGMDESSLPNVQSDDFGLDNELFRELQDRPEEDDDDNSLQLSLTATNDSISILEPDDPVGEARVEAARALAQQAENAVKPDFAIIPKLLPGFVAQLRETLLESLHENSLMA</sequence>
<dbReference type="InterPro" id="IPR001683">
    <property type="entry name" value="PX_dom"/>
</dbReference>
<dbReference type="Pfam" id="PF00787">
    <property type="entry name" value="PX"/>
    <property type="match status" value="1"/>
</dbReference>
<dbReference type="Gene3D" id="3.30.1520.10">
    <property type="entry name" value="Phox-like domain"/>
    <property type="match status" value="1"/>
</dbReference>
<dbReference type="JaponicusDB" id="SJAG_02492"/>
<dbReference type="OMA" id="MGWLEGI"/>
<dbReference type="PROSITE" id="PS50195">
    <property type="entry name" value="PX"/>
    <property type="match status" value="1"/>
</dbReference>
<protein>
    <submittedName>
        <fullName evidence="2">Fungal protein</fullName>
    </submittedName>
</protein>
<keyword evidence="3" id="KW-1185">Reference proteome</keyword>
<proteinExistence type="predicted"/>
<dbReference type="PANTHER" id="PTHR47185">
    <property type="entry name" value="PX DOMAIN-CONTAINING PROTEIN YPR097W"/>
    <property type="match status" value="1"/>
</dbReference>
<dbReference type="RefSeq" id="XP_002173699.1">
    <property type="nucleotide sequence ID" value="XM_002173663.2"/>
</dbReference>
<organism evidence="2 3">
    <name type="scientific">Schizosaccharomyces japonicus (strain yFS275 / FY16936)</name>
    <name type="common">Fission yeast</name>
    <dbReference type="NCBI Taxonomy" id="402676"/>
    <lineage>
        <taxon>Eukaryota</taxon>
        <taxon>Fungi</taxon>
        <taxon>Dikarya</taxon>
        <taxon>Ascomycota</taxon>
        <taxon>Taphrinomycotina</taxon>
        <taxon>Schizosaccharomycetes</taxon>
        <taxon>Schizosaccharomycetales</taxon>
        <taxon>Schizosaccharomycetaceae</taxon>
        <taxon>Schizosaccharomyces</taxon>
    </lineage>
</organism>
<name>B6K2M5_SCHJY</name>
<evidence type="ECO:0000259" key="1">
    <source>
        <dbReference type="PROSITE" id="PS50195"/>
    </source>
</evidence>
<dbReference type="HOGENOM" id="CLU_007739_1_1_1"/>
<accession>B6K2M5</accession>
<dbReference type="GeneID" id="7049243"/>
<dbReference type="VEuPathDB" id="FungiDB:SJAG_02492"/>